<dbReference type="OrthoDB" id="273452at2759"/>
<dbReference type="WBParaSite" id="HDID_0000297901-mRNA-1">
    <property type="protein sequence ID" value="HDID_0000297901-mRNA-1"/>
    <property type="gene ID" value="HDID_0000297901"/>
</dbReference>
<sequence>MAAAVRQSAYFQRLPELPVSCRQFDGDASNIPIIFEDVYLPLTEAQRNGSIEPASENIIPEFAPKPIPLNPEAICLRIESNNRPTPEIRLRPHSALSGGSLSSSFDDPAIADLLSSNSTNSSSVLSRVRRRRGQRLVLHSPETVTSSINTDGVQQRRRSRLNRLYRSTVRSQVAEVSKSSISNDDGVADVRLIGYRRIVDESFEAREMQEMMKERSSAEHSLERGGGGKAWNGRKHQEEENRDENQLTSFENSTSSSHRIEHSISTPNLVLTALSSSIAVAASADNMTVERCPLCGLPDLSTVTATTTVIGARRENGKMSTMTSSLSLPSLSSLDPNTVIAGMASSSLSDSAGLQGGRPTMRKLKQQRRRRAIFPKKQSSKNHQNLSTHLYTEDLVNFGSLSDLLTRSCHCDKLADPASISRNRRTVHSASLDFSTLNSNTLSTPVTDFGRTRRELSATVNPSILPSLSEDFRDPELERSSKNRVHPSLRDSLEYLRTSEARKGSRETMEEFLVAMETEGEGEEVEEVGVDAVIDAIDGQSGNTKNAAMVQNKVNKQDILEWILLHPEDGIELIRFLKESQNYPEADRRSLSQTFLASNEESEKSLAFKHHMVDVKWSASSTECLAKVPSTSTTSSSSNNIGNDRLVNAFAPGTMTFVMLKEHLKQNVLQGPTFKGHIYSDFSQLPVPFPYFSNPKVKSSAVHLVICVHGLEGNCLDLRLLTMYLQLALPDHPLEFLMSDSNHEDTFNSLEQLRDNLVKEILQHIHSMAEKPSHISFIGHSLGCVLIRAALSSSRLAHLYPLLHTFLSFCGPHLGTLYSTSGLVSAGMWALQKLKKSLSLLQLRLRDHPDPRDTFMYALSSAEGLDFFRHILLVGSPQDHYVPHHSSRIELCKAAVQDPSEMGEFCRGYVTGFSLII</sequence>
<dbReference type="SUPFAM" id="SSF53474">
    <property type="entry name" value="alpha/beta-Hydrolases"/>
    <property type="match status" value="1"/>
</dbReference>
<organism evidence="5">
    <name type="scientific">Hymenolepis diminuta</name>
    <name type="common">Rat tapeworm</name>
    <dbReference type="NCBI Taxonomy" id="6216"/>
    <lineage>
        <taxon>Eukaryota</taxon>
        <taxon>Metazoa</taxon>
        <taxon>Spiralia</taxon>
        <taxon>Lophotrochozoa</taxon>
        <taxon>Platyhelminthes</taxon>
        <taxon>Cestoda</taxon>
        <taxon>Eucestoda</taxon>
        <taxon>Cyclophyllidea</taxon>
        <taxon>Hymenolepididae</taxon>
        <taxon>Hymenolepis</taxon>
    </lineage>
</organism>
<dbReference type="Pfam" id="PF05057">
    <property type="entry name" value="DUF676"/>
    <property type="match status" value="1"/>
</dbReference>
<protein>
    <submittedName>
        <fullName evidence="5">DUF676 domain-containing protein</fullName>
    </submittedName>
</protein>
<reference evidence="3 4" key="2">
    <citation type="submission" date="2018-11" db="EMBL/GenBank/DDBJ databases">
        <authorList>
            <consortium name="Pathogen Informatics"/>
        </authorList>
    </citation>
    <scope>NUCLEOTIDE SEQUENCE [LARGE SCALE GENOMIC DNA]</scope>
</reference>
<dbReference type="InterPro" id="IPR029058">
    <property type="entry name" value="AB_hydrolase_fold"/>
</dbReference>
<dbReference type="AlphaFoldDB" id="A0A158QDG7"/>
<dbReference type="EMBL" id="UYSG01000822">
    <property type="protein sequence ID" value="VDL24929.1"/>
    <property type="molecule type" value="Genomic_DNA"/>
</dbReference>
<feature type="domain" description="DUF676" evidence="2">
    <location>
        <begin position="699"/>
        <end position="892"/>
    </location>
</feature>
<name>A0A158QDG7_HYMDI</name>
<evidence type="ECO:0000313" key="4">
    <source>
        <dbReference type="Proteomes" id="UP000274504"/>
    </source>
</evidence>
<evidence type="ECO:0000313" key="3">
    <source>
        <dbReference type="EMBL" id="VDL24929.1"/>
    </source>
</evidence>
<evidence type="ECO:0000256" key="1">
    <source>
        <dbReference type="SAM" id="MobiDB-lite"/>
    </source>
</evidence>
<dbReference type="PANTHER" id="PTHR12482:SF5">
    <property type="entry name" value="DUF676 DOMAIN-CONTAINING PROTEIN"/>
    <property type="match status" value="1"/>
</dbReference>
<feature type="compositionally biased region" description="Basic and acidic residues" evidence="1">
    <location>
        <begin position="235"/>
        <end position="245"/>
    </location>
</feature>
<proteinExistence type="predicted"/>
<feature type="compositionally biased region" description="Polar residues" evidence="1">
    <location>
        <begin position="246"/>
        <end position="260"/>
    </location>
</feature>
<gene>
    <name evidence="3" type="ORF">HDID_LOCUS2977</name>
</gene>
<dbReference type="InterPro" id="IPR007751">
    <property type="entry name" value="DUF676_lipase-like"/>
</dbReference>
<accession>A0A158QDG7</accession>
<evidence type="ECO:0000313" key="5">
    <source>
        <dbReference type="WBParaSite" id="HDID_0000297901-mRNA-1"/>
    </source>
</evidence>
<dbReference type="PANTHER" id="PTHR12482">
    <property type="entry name" value="LIPASE ROG1-RELATED-RELATED"/>
    <property type="match status" value="1"/>
</dbReference>
<evidence type="ECO:0000259" key="2">
    <source>
        <dbReference type="Pfam" id="PF05057"/>
    </source>
</evidence>
<feature type="compositionally biased region" description="Basic and acidic residues" evidence="1">
    <location>
        <begin position="210"/>
        <end position="223"/>
    </location>
</feature>
<dbReference type="Gene3D" id="3.40.50.1820">
    <property type="entry name" value="alpha/beta hydrolase"/>
    <property type="match status" value="1"/>
</dbReference>
<dbReference type="Proteomes" id="UP000274504">
    <property type="component" value="Unassembled WGS sequence"/>
</dbReference>
<dbReference type="InterPro" id="IPR044294">
    <property type="entry name" value="Lipase-like"/>
</dbReference>
<feature type="region of interest" description="Disordered" evidence="1">
    <location>
        <begin position="210"/>
        <end position="260"/>
    </location>
</feature>
<reference evidence="5" key="1">
    <citation type="submission" date="2016-04" db="UniProtKB">
        <authorList>
            <consortium name="WormBaseParasite"/>
        </authorList>
    </citation>
    <scope>IDENTIFICATION</scope>
</reference>